<dbReference type="Gene3D" id="3.30.370.20">
    <property type="match status" value="1"/>
</dbReference>
<accession>A0A9Q4KKM3</accession>
<dbReference type="Proteomes" id="UP001075461">
    <property type="component" value="Unassembled WGS sequence"/>
</dbReference>
<proteinExistence type="predicted"/>
<dbReference type="Proteomes" id="UP001075225">
    <property type="component" value="Unassembled WGS sequence"/>
</dbReference>
<name>A0A9Q4KKM3_9BACT</name>
<dbReference type="Pfam" id="PF07922">
    <property type="entry name" value="Glyco_transf_52"/>
    <property type="match status" value="1"/>
</dbReference>
<dbReference type="EMBL" id="JAPXGP010000003">
    <property type="protein sequence ID" value="MCZ6161768.1"/>
    <property type="molecule type" value="Genomic_DNA"/>
</dbReference>
<evidence type="ECO:0000313" key="2">
    <source>
        <dbReference type="EMBL" id="MCZ6161768.1"/>
    </source>
</evidence>
<dbReference type="InterPro" id="IPR012477">
    <property type="entry name" value="Glyco_transf_52"/>
</dbReference>
<dbReference type="RefSeq" id="WP_269480109.1">
    <property type="nucleotide sequence ID" value="NZ_JAPXGH010000001.1"/>
</dbReference>
<organism evidence="1 3">
    <name type="scientific">Campylobacter ureolyticus</name>
    <dbReference type="NCBI Taxonomy" id="827"/>
    <lineage>
        <taxon>Bacteria</taxon>
        <taxon>Pseudomonadati</taxon>
        <taxon>Campylobacterota</taxon>
        <taxon>Epsilonproteobacteria</taxon>
        <taxon>Campylobacterales</taxon>
        <taxon>Campylobacteraceae</taxon>
        <taxon>Campylobacter</taxon>
    </lineage>
</organism>
<sequence>MNLFICTTPLQILICEKIIENYHNDEFELLLICNYNNKKLPFYADKMKPKPKTIFKALAYQVHIYKNLNSSFKIKKMLKGKNYINVFTPQPKGLWIATILNNITYKNLYSFDDGVANLHYEGNFIYGKLAKLRLRNKIKKQIKCLLLGIKQNDFENYTSILKAHYTIFPNMPNLIKNTKEIKLFKENISDKQDRKKTIKLFLGQPIYEKELEKNSILIQKLIEKFKIDIYLPHPREEYIVKNVKYIDTKLIAEDYIISQLQKDKTINFEIYGFFTTALFTLSNLDILKLNAIFMQNDEVFENVKSLYNIMQKLNIKVINL</sequence>
<evidence type="ECO:0000313" key="1">
    <source>
        <dbReference type="EMBL" id="MCZ6159837.1"/>
    </source>
</evidence>
<dbReference type="EMBL" id="JAPXGO010000003">
    <property type="protein sequence ID" value="MCZ6159837.1"/>
    <property type="molecule type" value="Genomic_DNA"/>
</dbReference>
<dbReference type="AlphaFoldDB" id="A0A9Q4KKM3"/>
<reference evidence="1" key="1">
    <citation type="submission" date="2022-12" db="EMBL/GenBank/DDBJ databases">
        <title>Species Delineation and Comparative Genomics within the Campylobacter ureolyticus Complex.</title>
        <authorList>
            <person name="Maki J."/>
            <person name="Howard M."/>
            <person name="Connelly S."/>
            <person name="Hardy D.J."/>
            <person name="Cameron A."/>
        </authorList>
    </citation>
    <scope>NUCLEOTIDE SEQUENCE</scope>
    <source>
        <strain evidence="2">URMC_786</strain>
        <strain evidence="1">URMC_787</strain>
    </source>
</reference>
<comment type="caution">
    <text evidence="1">The sequence shown here is derived from an EMBL/GenBank/DDBJ whole genome shotgun (WGS) entry which is preliminary data.</text>
</comment>
<evidence type="ECO:0000313" key="3">
    <source>
        <dbReference type="Proteomes" id="UP001075225"/>
    </source>
</evidence>
<protein>
    <submittedName>
        <fullName evidence="1">Glycosyltransferase family 52</fullName>
    </submittedName>
</protein>
<gene>
    <name evidence="1" type="ORF">O6B32_05015</name>
    <name evidence="2" type="ORF">O6B92_05390</name>
</gene>